<evidence type="ECO:0000256" key="8">
    <source>
        <dbReference type="ARBA" id="ARBA00023180"/>
    </source>
</evidence>
<dbReference type="PANTHER" id="PTHR11923:SF114">
    <property type="entry name" value="FI02050P-RELATED"/>
    <property type="match status" value="1"/>
</dbReference>
<accession>A0ABM1XMW4</accession>
<dbReference type="Proteomes" id="UP000069940">
    <property type="component" value="Unassembled WGS sequence"/>
</dbReference>
<keyword evidence="7 9" id="KW-0472">Membrane</keyword>
<reference evidence="11" key="1">
    <citation type="journal article" date="2015" name="Proc. Natl. Acad. Sci. U.S.A.">
        <title>Genome sequence of the Asian Tiger mosquito, Aedes albopictus, reveals insights into its biology, genetics, and evolution.</title>
        <authorList>
            <person name="Chen X.G."/>
            <person name="Jiang X."/>
            <person name="Gu J."/>
            <person name="Xu M."/>
            <person name="Wu Y."/>
            <person name="Deng Y."/>
            <person name="Zhang C."/>
            <person name="Bonizzoni M."/>
            <person name="Dermauw W."/>
            <person name="Vontas J."/>
            <person name="Armbruster P."/>
            <person name="Huang X."/>
            <person name="Yang Y."/>
            <person name="Zhang H."/>
            <person name="He W."/>
            <person name="Peng H."/>
            <person name="Liu Y."/>
            <person name="Wu K."/>
            <person name="Chen J."/>
            <person name="Lirakis M."/>
            <person name="Topalis P."/>
            <person name="Van Leeuwen T."/>
            <person name="Hall A.B."/>
            <person name="Jiang X."/>
            <person name="Thorpe C."/>
            <person name="Mueller R.L."/>
            <person name="Sun C."/>
            <person name="Waterhouse R.M."/>
            <person name="Yan G."/>
            <person name="Tu Z.J."/>
            <person name="Fang X."/>
            <person name="James A.A."/>
        </authorList>
    </citation>
    <scope>NUCLEOTIDE SEQUENCE [LARGE SCALE GENOMIC DNA]</scope>
    <source>
        <strain evidence="11">Foshan</strain>
    </source>
</reference>
<comment type="similarity">
    <text evidence="3">Belongs to the CD36 family.</text>
</comment>
<keyword evidence="6 9" id="KW-1133">Transmembrane helix</keyword>
<comment type="subcellular location">
    <subcellularLocation>
        <location evidence="2">Cell membrane</location>
    </subcellularLocation>
</comment>
<keyword evidence="8" id="KW-0325">Glycoprotein</keyword>
<evidence type="ECO:0008006" key="12">
    <source>
        <dbReference type="Google" id="ProtNLM"/>
    </source>
</evidence>
<keyword evidence="11" id="KW-1185">Reference proteome</keyword>
<name>A0ABM1XMW4_AEDAL</name>
<evidence type="ECO:0000256" key="6">
    <source>
        <dbReference type="ARBA" id="ARBA00022989"/>
    </source>
</evidence>
<dbReference type="EnsemblMetazoa" id="AALFPA23_001122.R884">
    <property type="protein sequence ID" value="AALFPA23_001122.P884"/>
    <property type="gene ID" value="AALFPA23_001122"/>
</dbReference>
<dbReference type="PANTHER" id="PTHR11923">
    <property type="entry name" value="SCAVENGER RECEPTOR CLASS B TYPE-1 SR-B1"/>
    <property type="match status" value="1"/>
</dbReference>
<evidence type="ECO:0000256" key="9">
    <source>
        <dbReference type="SAM" id="Phobius"/>
    </source>
</evidence>
<evidence type="ECO:0000256" key="7">
    <source>
        <dbReference type="ARBA" id="ARBA00023136"/>
    </source>
</evidence>
<dbReference type="RefSeq" id="XP_062707453.1">
    <property type="nucleotide sequence ID" value="XM_062851469.1"/>
</dbReference>
<dbReference type="RefSeq" id="XP_062707454.1">
    <property type="nucleotide sequence ID" value="XM_062851470.1"/>
</dbReference>
<dbReference type="PRINTS" id="PR01609">
    <property type="entry name" value="CD36FAMILY"/>
</dbReference>
<evidence type="ECO:0000313" key="10">
    <source>
        <dbReference type="EnsemblMetazoa" id="AALFPA23_001122.P885"/>
    </source>
</evidence>
<dbReference type="InterPro" id="IPR002159">
    <property type="entry name" value="CD36_fam"/>
</dbReference>
<feature type="transmembrane region" description="Helical" evidence="9">
    <location>
        <begin position="12"/>
        <end position="35"/>
    </location>
</feature>
<keyword evidence="4" id="KW-1003">Cell membrane</keyword>
<keyword evidence="5 9" id="KW-0812">Transmembrane</keyword>
<evidence type="ECO:0000256" key="5">
    <source>
        <dbReference type="ARBA" id="ARBA00022692"/>
    </source>
</evidence>
<proteinExistence type="inferred from homology"/>
<evidence type="ECO:0000256" key="4">
    <source>
        <dbReference type="ARBA" id="ARBA00022475"/>
    </source>
</evidence>
<evidence type="ECO:0000256" key="2">
    <source>
        <dbReference type="ARBA" id="ARBA00004236"/>
    </source>
</evidence>
<dbReference type="Pfam" id="PF01130">
    <property type="entry name" value="CD36"/>
    <property type="match status" value="1"/>
</dbReference>
<sequence>MCSKCSNKAKRWWSLGISVGICVIAIALGVSWPFIIEKEVEKQFVFTPGTQLYDNWLNPPIDTLLELYLWNWTNTEDYRSDNYKPHLEQLGPYTFREKKERVDLKWDDDEDTLTFYQRRTWHFEPEMSKGDLENDMVVTINPILLTIGFMIQDSPYQDFIDSILNLNPQFVDNPFYNVRVKDILFDGYDDVLLANLIKLLEENEGLAGLFELPPFDKFGWFYGRNESETYDGNFTIARGTSNFQDLGILKLWNAVNQTEFYRDECGAVHGTTGELWPPFQDRMLSNVTVFSSDICSAMTLEYDGGSRVHGIAGLKWKGNERVFNNGNNYTETECQCTAPKEQCPVLKAGAMDVSRCKMGAPATVSYPHFYLADESYLAEVEGLEPEEEEHKFIMVLEPHTGIPLQVKAQLQVNLDVKEYGLTLLKDIPEVMLPVLWFRQTAQLNEELASDLKLLLILPNIGIYVAVGIGILGIACLAMYSYYSLKVWK</sequence>
<dbReference type="EnsemblMetazoa" id="AALFPA23_001122.R885">
    <property type="protein sequence ID" value="AALFPA23_001122.P885"/>
    <property type="gene ID" value="AALFPA23_001122"/>
</dbReference>
<reference evidence="10" key="2">
    <citation type="submission" date="2025-05" db="UniProtKB">
        <authorList>
            <consortium name="EnsemblMetazoa"/>
        </authorList>
    </citation>
    <scope>IDENTIFICATION</scope>
    <source>
        <strain evidence="10">Foshan</strain>
    </source>
</reference>
<feature type="transmembrane region" description="Helical" evidence="9">
    <location>
        <begin position="460"/>
        <end position="482"/>
    </location>
</feature>
<protein>
    <recommendedName>
        <fullName evidence="12">Plasma membrane glycoprotein cd36</fullName>
    </recommendedName>
</protein>
<comment type="function">
    <text evidence="1">Plays an olfactory role that is not restricted to pheromone sensitivity.</text>
</comment>
<evidence type="ECO:0000256" key="3">
    <source>
        <dbReference type="ARBA" id="ARBA00010532"/>
    </source>
</evidence>
<dbReference type="GeneID" id="109424474"/>
<evidence type="ECO:0000256" key="1">
    <source>
        <dbReference type="ARBA" id="ARBA00003156"/>
    </source>
</evidence>
<evidence type="ECO:0000313" key="11">
    <source>
        <dbReference type="Proteomes" id="UP000069940"/>
    </source>
</evidence>
<organism evidence="10 11">
    <name type="scientific">Aedes albopictus</name>
    <name type="common">Asian tiger mosquito</name>
    <name type="synonym">Stegomyia albopicta</name>
    <dbReference type="NCBI Taxonomy" id="7160"/>
    <lineage>
        <taxon>Eukaryota</taxon>
        <taxon>Metazoa</taxon>
        <taxon>Ecdysozoa</taxon>
        <taxon>Arthropoda</taxon>
        <taxon>Hexapoda</taxon>
        <taxon>Insecta</taxon>
        <taxon>Pterygota</taxon>
        <taxon>Neoptera</taxon>
        <taxon>Endopterygota</taxon>
        <taxon>Diptera</taxon>
        <taxon>Nematocera</taxon>
        <taxon>Culicoidea</taxon>
        <taxon>Culicidae</taxon>
        <taxon>Culicinae</taxon>
        <taxon>Aedini</taxon>
        <taxon>Aedes</taxon>
        <taxon>Stegomyia</taxon>
    </lineage>
</organism>